<dbReference type="AlphaFoldDB" id="A0A410DC16"/>
<dbReference type="GO" id="GO:0005886">
    <property type="term" value="C:plasma membrane"/>
    <property type="evidence" value="ECO:0007669"/>
    <property type="project" value="TreeGrafter"/>
</dbReference>
<accession>A0A410DC16</accession>
<feature type="transmembrane region" description="Helical" evidence="1">
    <location>
        <begin position="71"/>
        <end position="91"/>
    </location>
</feature>
<dbReference type="PANTHER" id="PTHR34821">
    <property type="entry name" value="INNER MEMBRANE PROTEIN YDCZ"/>
    <property type="match status" value="1"/>
</dbReference>
<dbReference type="PANTHER" id="PTHR34821:SF2">
    <property type="entry name" value="INNER MEMBRANE PROTEIN YDCZ"/>
    <property type="match status" value="1"/>
</dbReference>
<dbReference type="RefSeq" id="WP_028977549.1">
    <property type="nucleotide sequence ID" value="NZ_AP021853.1"/>
</dbReference>
<evidence type="ECO:0000313" key="2">
    <source>
        <dbReference type="EMBL" id="BBO00203.1"/>
    </source>
</evidence>
<reference evidence="3 4" key="1">
    <citation type="submission" date="2018-01" db="EMBL/GenBank/DDBJ databases">
        <title>Complete genome sequencing of Sporolactobacillus terrae DLG3.</title>
        <authorList>
            <person name="Nam Y.-D."/>
            <person name="Kang J."/>
            <person name="Chung W.-H."/>
        </authorList>
    </citation>
    <scope>NUCLEOTIDE SEQUENCE [LARGE SCALE GENOMIC DNA]</scope>
    <source>
        <strain evidence="3 4">DLG3</strain>
    </source>
</reference>
<dbReference type="EMBL" id="CP025688">
    <property type="protein sequence ID" value="QAA23679.1"/>
    <property type="molecule type" value="Genomic_DNA"/>
</dbReference>
<dbReference type="Proteomes" id="UP000326951">
    <property type="component" value="Chromosome"/>
</dbReference>
<keyword evidence="4" id="KW-1185">Reference proteome</keyword>
<dbReference type="STRING" id="1449983.GCA_000647835_02442"/>
<dbReference type="InterPro" id="IPR006750">
    <property type="entry name" value="YdcZ"/>
</dbReference>
<feature type="transmembrane region" description="Helical" evidence="1">
    <location>
        <begin position="97"/>
        <end position="115"/>
    </location>
</feature>
<keyword evidence="1" id="KW-1133">Transmembrane helix</keyword>
<keyword evidence="1" id="KW-0472">Membrane</keyword>
<evidence type="ECO:0000313" key="5">
    <source>
        <dbReference type="Proteomes" id="UP000326951"/>
    </source>
</evidence>
<evidence type="ECO:0000313" key="4">
    <source>
        <dbReference type="Proteomes" id="UP000285882"/>
    </source>
</evidence>
<feature type="transmembrane region" description="Helical" evidence="1">
    <location>
        <begin position="127"/>
        <end position="146"/>
    </location>
</feature>
<evidence type="ECO:0000256" key="1">
    <source>
        <dbReference type="SAM" id="Phobius"/>
    </source>
</evidence>
<dbReference type="EMBL" id="AP021853">
    <property type="protein sequence ID" value="BBO00203.1"/>
    <property type="molecule type" value="Genomic_DNA"/>
</dbReference>
<evidence type="ECO:0000313" key="3">
    <source>
        <dbReference type="EMBL" id="QAA23679.1"/>
    </source>
</evidence>
<dbReference type="Proteomes" id="UP000285882">
    <property type="component" value="Chromosome"/>
</dbReference>
<reference evidence="2 5" key="2">
    <citation type="submission" date="2019-09" db="EMBL/GenBank/DDBJ databases">
        <title>Complete genome sequence of Sporolactobacillus terrae 70-3.</title>
        <authorList>
            <person name="Tanaka N."/>
            <person name="Shiwa Y."/>
            <person name="Fujita N."/>
            <person name="Tanasupawat S."/>
        </authorList>
    </citation>
    <scope>NUCLEOTIDE SEQUENCE [LARGE SCALE GENOMIC DNA]</scope>
    <source>
        <strain evidence="2 5">70-3</strain>
    </source>
</reference>
<organism evidence="2 5">
    <name type="scientific">Sporolactobacillus terrae</name>
    <dbReference type="NCBI Taxonomy" id="269673"/>
    <lineage>
        <taxon>Bacteria</taxon>
        <taxon>Bacillati</taxon>
        <taxon>Bacillota</taxon>
        <taxon>Bacilli</taxon>
        <taxon>Bacillales</taxon>
        <taxon>Sporolactobacillaceae</taxon>
        <taxon>Sporolactobacillus</taxon>
    </lineage>
</organism>
<protein>
    <submittedName>
        <fullName evidence="2">Membrane protein</fullName>
    </submittedName>
</protein>
<feature type="transmembrane region" description="Helical" evidence="1">
    <location>
        <begin position="36"/>
        <end position="59"/>
    </location>
</feature>
<dbReference type="Pfam" id="PF04657">
    <property type="entry name" value="DMT_YdcZ"/>
    <property type="match status" value="1"/>
</dbReference>
<gene>
    <name evidence="3" type="ORF">C0674_14375</name>
    <name evidence="2" type="ORF">St703_29070</name>
</gene>
<proteinExistence type="predicted"/>
<sequence>MILLFLIGGLIAGSVIPVQASINSRLGREVGSPFLASFISFFTGTLTLIILALVIDHRLLIAPHTILSHPWWLWIGGGLIGVFYLTTNILLLPRLGAALTIVVTLVGQMIMAIAIDQFGWFHVPIHTLSLPRLIGVICMLIGVLLIKKC</sequence>
<name>A0A410DC16_9BACL</name>
<keyword evidence="1" id="KW-0812">Transmembrane</keyword>